<evidence type="ECO:0000259" key="3">
    <source>
        <dbReference type="Pfam" id="PF17107"/>
    </source>
</evidence>
<dbReference type="Proteomes" id="UP000800200">
    <property type="component" value="Unassembled WGS sequence"/>
</dbReference>
<evidence type="ECO:0000313" key="4">
    <source>
        <dbReference type="EMBL" id="KAF2190045.1"/>
    </source>
</evidence>
<gene>
    <name evidence="4" type="ORF">K469DRAFT_624497</name>
</gene>
<organism evidence="4 5">
    <name type="scientific">Zopfia rhizophila CBS 207.26</name>
    <dbReference type="NCBI Taxonomy" id="1314779"/>
    <lineage>
        <taxon>Eukaryota</taxon>
        <taxon>Fungi</taxon>
        <taxon>Dikarya</taxon>
        <taxon>Ascomycota</taxon>
        <taxon>Pezizomycotina</taxon>
        <taxon>Dothideomycetes</taxon>
        <taxon>Dothideomycetes incertae sedis</taxon>
        <taxon>Zopfiaceae</taxon>
        <taxon>Zopfia</taxon>
    </lineage>
</organism>
<accession>A0A6A6EG39</accession>
<evidence type="ECO:0008006" key="6">
    <source>
        <dbReference type="Google" id="ProtNLM"/>
    </source>
</evidence>
<name>A0A6A6EG39_9PEZI</name>
<keyword evidence="5" id="KW-1185">Reference proteome</keyword>
<feature type="compositionally biased region" description="Low complexity" evidence="1">
    <location>
        <begin position="183"/>
        <end position="195"/>
    </location>
</feature>
<proteinExistence type="predicted"/>
<feature type="domain" description="NACHT-NTPase sigma" evidence="2">
    <location>
        <begin position="169"/>
        <end position="208"/>
    </location>
</feature>
<evidence type="ECO:0000313" key="5">
    <source>
        <dbReference type="Proteomes" id="UP000800200"/>
    </source>
</evidence>
<feature type="region of interest" description="Disordered" evidence="1">
    <location>
        <begin position="178"/>
        <end position="211"/>
    </location>
</feature>
<dbReference type="EMBL" id="ML994619">
    <property type="protein sequence ID" value="KAF2190045.1"/>
    <property type="molecule type" value="Genomic_DNA"/>
</dbReference>
<reference evidence="4" key="1">
    <citation type="journal article" date="2020" name="Stud. Mycol.">
        <title>101 Dothideomycetes genomes: a test case for predicting lifestyles and emergence of pathogens.</title>
        <authorList>
            <person name="Haridas S."/>
            <person name="Albert R."/>
            <person name="Binder M."/>
            <person name="Bloem J."/>
            <person name="Labutti K."/>
            <person name="Salamov A."/>
            <person name="Andreopoulos B."/>
            <person name="Baker S."/>
            <person name="Barry K."/>
            <person name="Bills G."/>
            <person name="Bluhm B."/>
            <person name="Cannon C."/>
            <person name="Castanera R."/>
            <person name="Culley D."/>
            <person name="Daum C."/>
            <person name="Ezra D."/>
            <person name="Gonzalez J."/>
            <person name="Henrissat B."/>
            <person name="Kuo A."/>
            <person name="Liang C."/>
            <person name="Lipzen A."/>
            <person name="Lutzoni F."/>
            <person name="Magnuson J."/>
            <person name="Mondo S."/>
            <person name="Nolan M."/>
            <person name="Ohm R."/>
            <person name="Pangilinan J."/>
            <person name="Park H.-J."/>
            <person name="Ramirez L."/>
            <person name="Alfaro M."/>
            <person name="Sun H."/>
            <person name="Tritt A."/>
            <person name="Yoshinaga Y."/>
            <person name="Zwiers L.-H."/>
            <person name="Turgeon B."/>
            <person name="Goodwin S."/>
            <person name="Spatafora J."/>
            <person name="Crous P."/>
            <person name="Grigoriev I."/>
        </authorList>
    </citation>
    <scope>NUCLEOTIDE SEQUENCE</scope>
    <source>
        <strain evidence="4">CBS 207.26</strain>
    </source>
</reference>
<dbReference type="OrthoDB" id="3758369at2759"/>
<evidence type="ECO:0000256" key="1">
    <source>
        <dbReference type="SAM" id="MobiDB-lite"/>
    </source>
</evidence>
<feature type="non-terminal residue" evidence="4">
    <location>
        <position position="211"/>
    </location>
</feature>
<protein>
    <recommendedName>
        <fullName evidence="6">NACHT-NTPase and P-loop NTPases N-terminal domain-containing protein</fullName>
    </recommendedName>
</protein>
<dbReference type="Pfam" id="PF17107">
    <property type="entry name" value="SesA"/>
    <property type="match status" value="1"/>
</dbReference>
<sequence>MTGANVTSLISSTIAILKATTKDYNIVNDDNRLGEAFHDAGRGLLLVEEALQTAKTQLDGRGLAGDPQSAMSSLEACNTKAKLSESMFKDVAQAPETSRFERYKAAVQQQGKGKTAEVLTLGMMKDVCDLAENDTVKATMIDQVKGLRDAIDKLSTMEPSVPNKGSGNTFNSYGFGNQFNAPGGTQNNNTGSGNQFPGATFPGTVNFGKNP</sequence>
<dbReference type="Pfam" id="PF17106">
    <property type="entry name" value="NACHT_sigma"/>
    <property type="match status" value="1"/>
</dbReference>
<evidence type="ECO:0000259" key="2">
    <source>
        <dbReference type="Pfam" id="PF17106"/>
    </source>
</evidence>
<dbReference type="InterPro" id="IPR031353">
    <property type="entry name" value="NACHT_sigma"/>
</dbReference>
<dbReference type="AlphaFoldDB" id="A0A6A6EG39"/>
<dbReference type="InterPro" id="IPR031352">
    <property type="entry name" value="SesA"/>
</dbReference>
<feature type="domain" description="NACHT-NTPase and P-loop NTPases N-terminal" evidence="3">
    <location>
        <begin position="10"/>
        <end position="130"/>
    </location>
</feature>